<dbReference type="PANTHER" id="PTHR43014">
    <property type="entry name" value="MERCURIC REDUCTASE"/>
    <property type="match status" value="1"/>
</dbReference>
<dbReference type="PROSITE" id="PS00076">
    <property type="entry name" value="PYRIDINE_REDOX_1"/>
    <property type="match status" value="1"/>
</dbReference>
<evidence type="ECO:0000256" key="8">
    <source>
        <dbReference type="ARBA" id="ARBA00023284"/>
    </source>
</evidence>
<name>A0ABT8TPG7_9ACTN</name>
<dbReference type="SUPFAM" id="SSF55424">
    <property type="entry name" value="FAD/NAD-linked reductases, dimerisation (C-terminal) domain"/>
    <property type="match status" value="1"/>
</dbReference>
<keyword evidence="14" id="KW-1185">Reference proteome</keyword>
<dbReference type="InterPro" id="IPR036188">
    <property type="entry name" value="FAD/NAD-bd_sf"/>
</dbReference>
<accession>A0ABT8TPG7</accession>
<keyword evidence="3 9" id="KW-0285">Flavoprotein</keyword>
<evidence type="ECO:0000256" key="2">
    <source>
        <dbReference type="ARBA" id="ARBA00007532"/>
    </source>
</evidence>
<gene>
    <name evidence="13" type="ORF">QWJ41_01465</name>
</gene>
<feature type="domain" description="Pyridine nucleotide-disulphide oxidoreductase dimerisation" evidence="11">
    <location>
        <begin position="369"/>
        <end position="473"/>
    </location>
</feature>
<evidence type="ECO:0000256" key="5">
    <source>
        <dbReference type="ARBA" id="ARBA00022857"/>
    </source>
</evidence>
<keyword evidence="7" id="KW-1015">Disulfide bond</keyword>
<comment type="similarity">
    <text evidence="2 9">Belongs to the class-I pyridine nucleotide-disulfide oxidoreductase family.</text>
</comment>
<evidence type="ECO:0000259" key="11">
    <source>
        <dbReference type="Pfam" id="PF02852"/>
    </source>
</evidence>
<keyword evidence="8 9" id="KW-0676">Redox-active center</keyword>
<dbReference type="SUPFAM" id="SSF51905">
    <property type="entry name" value="FAD/NAD(P)-binding domain"/>
    <property type="match status" value="1"/>
</dbReference>
<feature type="compositionally biased region" description="Low complexity" evidence="10">
    <location>
        <begin position="1"/>
        <end position="11"/>
    </location>
</feature>
<evidence type="ECO:0000256" key="9">
    <source>
        <dbReference type="RuleBase" id="RU003691"/>
    </source>
</evidence>
<feature type="region of interest" description="Disordered" evidence="10">
    <location>
        <begin position="1"/>
        <end position="28"/>
    </location>
</feature>
<evidence type="ECO:0000259" key="12">
    <source>
        <dbReference type="Pfam" id="PF07992"/>
    </source>
</evidence>
<evidence type="ECO:0000313" key="14">
    <source>
        <dbReference type="Proteomes" id="UP001168363"/>
    </source>
</evidence>
<dbReference type="InterPro" id="IPR023753">
    <property type="entry name" value="FAD/NAD-binding_dom"/>
</dbReference>
<dbReference type="InterPro" id="IPR012999">
    <property type="entry name" value="Pyr_OxRdtase_I_AS"/>
</dbReference>
<dbReference type="Gene3D" id="3.50.50.60">
    <property type="entry name" value="FAD/NAD(P)-binding domain"/>
    <property type="match status" value="2"/>
</dbReference>
<proteinExistence type="inferred from homology"/>
<dbReference type="Pfam" id="PF07992">
    <property type="entry name" value="Pyr_redox_2"/>
    <property type="match status" value="1"/>
</dbReference>
<dbReference type="PANTHER" id="PTHR43014:SF2">
    <property type="entry name" value="MERCURIC REDUCTASE"/>
    <property type="match status" value="1"/>
</dbReference>
<evidence type="ECO:0000256" key="1">
    <source>
        <dbReference type="ARBA" id="ARBA00001974"/>
    </source>
</evidence>
<dbReference type="Proteomes" id="UP001168363">
    <property type="component" value="Unassembled WGS sequence"/>
</dbReference>
<keyword evidence="6 9" id="KW-0560">Oxidoreductase</keyword>
<organism evidence="13 14">
    <name type="scientific">Nocardioides cremeus</name>
    <dbReference type="NCBI Taxonomy" id="3058044"/>
    <lineage>
        <taxon>Bacteria</taxon>
        <taxon>Bacillati</taxon>
        <taxon>Actinomycetota</taxon>
        <taxon>Actinomycetes</taxon>
        <taxon>Propionibacteriales</taxon>
        <taxon>Nocardioidaceae</taxon>
        <taxon>Nocardioides</taxon>
    </lineage>
</organism>
<feature type="domain" description="FAD/NAD(P)-binding" evidence="12">
    <location>
        <begin position="36"/>
        <end position="349"/>
    </location>
</feature>
<evidence type="ECO:0000313" key="13">
    <source>
        <dbReference type="EMBL" id="MDO3394381.1"/>
    </source>
</evidence>
<dbReference type="Pfam" id="PF02852">
    <property type="entry name" value="Pyr_redox_dim"/>
    <property type="match status" value="1"/>
</dbReference>
<evidence type="ECO:0000256" key="4">
    <source>
        <dbReference type="ARBA" id="ARBA00022827"/>
    </source>
</evidence>
<dbReference type="PIRSF" id="PIRSF000350">
    <property type="entry name" value="Mercury_reductase_MerA"/>
    <property type="match status" value="1"/>
</dbReference>
<dbReference type="InterPro" id="IPR001100">
    <property type="entry name" value="Pyr_nuc-diS_OxRdtase"/>
</dbReference>
<comment type="caution">
    <text evidence="13">The sequence shown here is derived from an EMBL/GenBank/DDBJ whole genome shotgun (WGS) entry which is preliminary data.</text>
</comment>
<dbReference type="PRINTS" id="PR00368">
    <property type="entry name" value="FADPNR"/>
</dbReference>
<sequence>MTATDPATAPSIAPPTAAPGVRRSDPLTTPDGAPWDLLVVGGGTAGLVAAHTAAGFGARTLLVERHRTGGDCLWTGCVPSKAMLAAAHAAAAARRAPRLGVHVGDVHVDFAAVMRHVHDTIARIEPVDSPERLRGAGIAVAHGDVTMTGPQSAVVDGEPVRFAQALLATGSSPSVPGIPGLAEASPLTSDDVWDLTELPGRLLVLGGGPIGCELGQAFARLGSRVSVVEAGPRVLGPEDAHAAALVAAALRADGVDLQEDVSLERVEGTPGDLAAHLSDGTVLHVDRVLVAVGRTPGTHDLGLGSAGVEVRESGHVVVDGALRTTNPRIWAAGDLTGHPAFTHVAGMHGSLAASNAVLGLRRKVRLDTIPRVTYTQPEVASFGVGTETDDPSHTVHRVDATEIDRAVAEGDTDGEVAVVLDGRGRLVGARVVGPRAGEVLAELTLSAQAGVSLRTVAGTIHPYPAWSDGVSKAAVARTREELARPLPATVTRVLSRGRRRWVQHRASAAGATRPAR</sequence>
<dbReference type="RefSeq" id="WP_302705362.1">
    <property type="nucleotide sequence ID" value="NZ_JAULSC010000001.1"/>
</dbReference>
<comment type="cofactor">
    <cofactor evidence="1">
        <name>FAD</name>
        <dbReference type="ChEBI" id="CHEBI:57692"/>
    </cofactor>
</comment>
<reference evidence="13" key="1">
    <citation type="submission" date="2023-06" db="EMBL/GenBank/DDBJ databases">
        <title>Genome sequence of Nocardioides sp. SOB44.</title>
        <authorList>
            <person name="Zhang G."/>
        </authorList>
    </citation>
    <scope>NUCLEOTIDE SEQUENCE</scope>
    <source>
        <strain evidence="13">SOB44</strain>
    </source>
</reference>
<keyword evidence="5" id="KW-0521">NADP</keyword>
<dbReference type="EMBL" id="JAULSC010000001">
    <property type="protein sequence ID" value="MDO3394381.1"/>
    <property type="molecule type" value="Genomic_DNA"/>
</dbReference>
<evidence type="ECO:0000256" key="10">
    <source>
        <dbReference type="SAM" id="MobiDB-lite"/>
    </source>
</evidence>
<dbReference type="Gene3D" id="3.30.390.30">
    <property type="match status" value="1"/>
</dbReference>
<dbReference type="PRINTS" id="PR00411">
    <property type="entry name" value="PNDRDTASEI"/>
</dbReference>
<evidence type="ECO:0000256" key="7">
    <source>
        <dbReference type="ARBA" id="ARBA00023157"/>
    </source>
</evidence>
<dbReference type="InterPro" id="IPR016156">
    <property type="entry name" value="FAD/NAD-linked_Rdtase_dimer_sf"/>
</dbReference>
<protein>
    <submittedName>
        <fullName evidence="13">FAD-dependent oxidoreductase</fullName>
    </submittedName>
</protein>
<keyword evidence="4 9" id="KW-0274">FAD</keyword>
<evidence type="ECO:0000256" key="6">
    <source>
        <dbReference type="ARBA" id="ARBA00023002"/>
    </source>
</evidence>
<dbReference type="InterPro" id="IPR004099">
    <property type="entry name" value="Pyr_nucl-diS_OxRdtase_dimer"/>
</dbReference>
<evidence type="ECO:0000256" key="3">
    <source>
        <dbReference type="ARBA" id="ARBA00022630"/>
    </source>
</evidence>